<organism evidence="3 4">
    <name type="scientific">Aquipuribacter hungaricus</name>
    <dbReference type="NCBI Taxonomy" id="545624"/>
    <lineage>
        <taxon>Bacteria</taxon>
        <taxon>Bacillati</taxon>
        <taxon>Actinomycetota</taxon>
        <taxon>Actinomycetes</taxon>
        <taxon>Micrococcales</taxon>
        <taxon>Intrasporangiaceae</taxon>
        <taxon>Aquipuribacter</taxon>
    </lineage>
</organism>
<feature type="transmembrane region" description="Helical" evidence="1">
    <location>
        <begin position="125"/>
        <end position="146"/>
    </location>
</feature>
<protein>
    <submittedName>
        <fullName evidence="3">DUF4396 domain-containing protein</fullName>
    </submittedName>
</protein>
<dbReference type="Pfam" id="PF14342">
    <property type="entry name" value="DUF4396"/>
    <property type="match status" value="1"/>
</dbReference>
<reference evidence="4" key="1">
    <citation type="journal article" date="2019" name="Int. J. Syst. Evol. Microbiol.">
        <title>The Global Catalogue of Microorganisms (GCM) 10K type strain sequencing project: providing services to taxonomists for standard genome sequencing and annotation.</title>
        <authorList>
            <consortium name="The Broad Institute Genomics Platform"/>
            <consortium name="The Broad Institute Genome Sequencing Center for Infectious Disease"/>
            <person name="Wu L."/>
            <person name="Ma J."/>
        </authorList>
    </citation>
    <scope>NUCLEOTIDE SEQUENCE [LARGE SCALE GENOMIC DNA]</scope>
    <source>
        <strain evidence="4">NCAIM B.02333</strain>
    </source>
</reference>
<name>A0ABV7WJT6_9MICO</name>
<feature type="transmembrane region" description="Helical" evidence="1">
    <location>
        <begin position="199"/>
        <end position="222"/>
    </location>
</feature>
<accession>A0ABV7WJT6</accession>
<dbReference type="RefSeq" id="WP_340288649.1">
    <property type="nucleotide sequence ID" value="NZ_JBBEOI010000002.1"/>
</dbReference>
<keyword evidence="4" id="KW-1185">Reference proteome</keyword>
<keyword evidence="1" id="KW-0812">Transmembrane</keyword>
<dbReference type="EMBL" id="JBHRWW010000008">
    <property type="protein sequence ID" value="MFC3689232.1"/>
    <property type="molecule type" value="Genomic_DNA"/>
</dbReference>
<comment type="caution">
    <text evidence="3">The sequence shown here is derived from an EMBL/GenBank/DDBJ whole genome shotgun (WGS) entry which is preliminary data.</text>
</comment>
<keyword evidence="1" id="KW-0472">Membrane</keyword>
<feature type="transmembrane region" description="Helical" evidence="1">
    <location>
        <begin position="158"/>
        <end position="187"/>
    </location>
</feature>
<evidence type="ECO:0000256" key="1">
    <source>
        <dbReference type="SAM" id="Phobius"/>
    </source>
</evidence>
<feature type="transmembrane region" description="Helical" evidence="1">
    <location>
        <begin position="45"/>
        <end position="65"/>
    </location>
</feature>
<feature type="domain" description="DUF4396" evidence="2">
    <location>
        <begin position="92"/>
        <end position="227"/>
    </location>
</feature>
<evidence type="ECO:0000259" key="2">
    <source>
        <dbReference type="Pfam" id="PF14342"/>
    </source>
</evidence>
<sequence length="230" mass="23900">MDMQILPSWVTPVAIVFVVLSVLCAAAVAYDIYGRGHRQPVRIMEAVWVLSALWLGPFVLPLYAVTGRRRSTRWQAAHPGAHAAGLPLAAAAGGLAGGAASLVGHVIGVPLVLATGLSLFGVDMFAMIAVIAVLAVLMLLAFEFAVRGHLAREASAGAGLGTALLVAVVTVVAFDLGMGGWMLLLHFGGYMPPVTSVSFLFLMQVGIVLGFITGYPAVALLLRRGTKVAT</sequence>
<feature type="transmembrane region" description="Helical" evidence="1">
    <location>
        <begin position="86"/>
        <end position="113"/>
    </location>
</feature>
<gene>
    <name evidence="3" type="ORF">ACFOLH_12860</name>
</gene>
<dbReference type="Proteomes" id="UP001595685">
    <property type="component" value="Unassembled WGS sequence"/>
</dbReference>
<dbReference type="InterPro" id="IPR025509">
    <property type="entry name" value="DUF4396"/>
</dbReference>
<proteinExistence type="predicted"/>
<evidence type="ECO:0000313" key="4">
    <source>
        <dbReference type="Proteomes" id="UP001595685"/>
    </source>
</evidence>
<evidence type="ECO:0000313" key="3">
    <source>
        <dbReference type="EMBL" id="MFC3689232.1"/>
    </source>
</evidence>
<keyword evidence="1" id="KW-1133">Transmembrane helix</keyword>